<keyword evidence="6 7" id="KW-0413">Isomerase</keyword>
<organism evidence="9 10">
    <name type="scientific">Stenotrophomonas nitritireducens</name>
    <dbReference type="NCBI Taxonomy" id="83617"/>
    <lineage>
        <taxon>Bacteria</taxon>
        <taxon>Pseudomonadati</taxon>
        <taxon>Pseudomonadota</taxon>
        <taxon>Gammaproteobacteria</taxon>
        <taxon>Lysobacterales</taxon>
        <taxon>Lysobacteraceae</taxon>
        <taxon>Stenotrophomonas</taxon>
    </lineage>
</organism>
<feature type="domain" description="PpiC" evidence="8">
    <location>
        <begin position="173"/>
        <end position="275"/>
    </location>
</feature>
<dbReference type="InterPro" id="IPR046357">
    <property type="entry name" value="PPIase_dom_sf"/>
</dbReference>
<gene>
    <name evidence="7" type="primary">surA</name>
    <name evidence="9" type="ORF">ABB22_16715</name>
</gene>
<evidence type="ECO:0000256" key="2">
    <source>
        <dbReference type="ARBA" id="ARBA00022737"/>
    </source>
</evidence>
<sequence length="452" mass="48465" precursor="true">MTKTLPAVLATLLALAGVSAPVAAQQTQPLDRIAAVVDEDVILQSELQRAVNNIKSQYAGREHQLPPEGVLERQVLERLVLVKLQVARAEGSGIRVSGEELNHAVASIAQQNGTDIDGLRQRLAQDGIGFEDFRNSVREEIITQRLRQSFAQSRISVSEGEVDAALAQQNAGGMQYHLAHILVALPDGASAEQIATGQSKVDGIKNLVVKGDLDFSAAAVRYSDSPNALEGGDLGWRSLDEIPNAFSVQIKAMKAGDVIGPIRGPSGFQLLKLVEVRDGDSAAGTHTVTEYHARHILVRVTDQVDDAAAKAKAETLRARITGGADFQATAKESSDDANSRGQGGDLGWFPADAFGPDFGKQIEGVQDGGVTAPFRTDAGWHIVQRVATRQTDVTDDNKRAQVRDTIGRRKLEDEYNRFLQELRGDAYVSFRIGDRAEGTAEPASGAAEPAKP</sequence>
<evidence type="ECO:0000256" key="1">
    <source>
        <dbReference type="ARBA" id="ARBA00022729"/>
    </source>
</evidence>
<dbReference type="EC" id="5.2.1.8" evidence="7"/>
<feature type="signal peptide" evidence="7">
    <location>
        <begin position="1"/>
        <end position="24"/>
    </location>
</feature>
<keyword evidence="3 7" id="KW-0574">Periplasm</keyword>
<dbReference type="PANTHER" id="PTHR47637:SF1">
    <property type="entry name" value="CHAPERONE SURA"/>
    <property type="match status" value="1"/>
</dbReference>
<dbReference type="PANTHER" id="PTHR47637">
    <property type="entry name" value="CHAPERONE SURA"/>
    <property type="match status" value="1"/>
</dbReference>
<dbReference type="Gene3D" id="1.10.4030.10">
    <property type="entry name" value="Porin chaperone SurA, peptide-binding domain"/>
    <property type="match status" value="1"/>
</dbReference>
<evidence type="ECO:0000256" key="5">
    <source>
        <dbReference type="ARBA" id="ARBA00023186"/>
    </source>
</evidence>
<feature type="chain" id="PRO_5044938578" description="Chaperone SurA" evidence="7">
    <location>
        <begin position="25"/>
        <end position="452"/>
    </location>
</feature>
<dbReference type="PROSITE" id="PS50198">
    <property type="entry name" value="PPIC_PPIASE_2"/>
    <property type="match status" value="2"/>
</dbReference>
<dbReference type="InterPro" id="IPR050280">
    <property type="entry name" value="OMP_Chaperone_SurA"/>
</dbReference>
<dbReference type="Gene3D" id="3.10.50.40">
    <property type="match status" value="2"/>
</dbReference>
<proteinExistence type="inferred from homology"/>
<keyword evidence="4 7" id="KW-0697">Rotamase</keyword>
<evidence type="ECO:0000259" key="8">
    <source>
        <dbReference type="PROSITE" id="PS50198"/>
    </source>
</evidence>
<evidence type="ECO:0000256" key="7">
    <source>
        <dbReference type="HAMAP-Rule" id="MF_01183"/>
    </source>
</evidence>
<reference evidence="9 10" key="1">
    <citation type="submission" date="2015-05" db="EMBL/GenBank/DDBJ databases">
        <title>Genome sequencing and analysis of members of genus Stenotrophomonas.</title>
        <authorList>
            <person name="Patil P.P."/>
            <person name="Midha S."/>
            <person name="Patil P.B."/>
        </authorList>
    </citation>
    <scope>NUCLEOTIDE SEQUENCE [LARGE SCALE GENOMIC DNA]</scope>
    <source>
        <strain evidence="9 10">DSM 12575</strain>
    </source>
</reference>
<evidence type="ECO:0000256" key="6">
    <source>
        <dbReference type="ARBA" id="ARBA00023235"/>
    </source>
</evidence>
<evidence type="ECO:0000313" key="9">
    <source>
        <dbReference type="EMBL" id="KRG54178.1"/>
    </source>
</evidence>
<dbReference type="Proteomes" id="UP000050902">
    <property type="component" value="Unassembled WGS sequence"/>
</dbReference>
<accession>A0ABR5NFX2</accession>
<comment type="catalytic activity">
    <reaction evidence="7">
        <text>[protein]-peptidylproline (omega=180) = [protein]-peptidylproline (omega=0)</text>
        <dbReference type="Rhea" id="RHEA:16237"/>
        <dbReference type="Rhea" id="RHEA-COMP:10747"/>
        <dbReference type="Rhea" id="RHEA-COMP:10748"/>
        <dbReference type="ChEBI" id="CHEBI:83833"/>
        <dbReference type="ChEBI" id="CHEBI:83834"/>
        <dbReference type="EC" id="5.2.1.8"/>
    </reaction>
</comment>
<evidence type="ECO:0000256" key="4">
    <source>
        <dbReference type="ARBA" id="ARBA00023110"/>
    </source>
</evidence>
<feature type="domain" description="PpiC" evidence="8">
    <location>
        <begin position="288"/>
        <end position="387"/>
    </location>
</feature>
<evidence type="ECO:0000256" key="3">
    <source>
        <dbReference type="ARBA" id="ARBA00022764"/>
    </source>
</evidence>
<evidence type="ECO:0000313" key="10">
    <source>
        <dbReference type="Proteomes" id="UP000050902"/>
    </source>
</evidence>
<comment type="function">
    <text evidence="7">Chaperone involved in the correct folding and assembly of outer membrane proteins. Recognizes specific patterns of aromatic residues and the orientation of their side chains, which are found more frequently in integral outer membrane proteins. May act in both early periplasmic and late outer membrane-associated steps of protein maturation.</text>
</comment>
<dbReference type="Pfam" id="PF00639">
    <property type="entry name" value="Rotamase"/>
    <property type="match status" value="2"/>
</dbReference>
<name>A0ABR5NFX2_9GAMM</name>
<protein>
    <recommendedName>
        <fullName evidence="7">Chaperone SurA</fullName>
    </recommendedName>
    <alternativeName>
        <fullName evidence="7">Peptidyl-prolyl cis-trans isomerase SurA</fullName>
        <shortName evidence="7">PPIase SurA</shortName>
        <ecNumber evidence="7">5.2.1.8</ecNumber>
    </alternativeName>
    <alternativeName>
        <fullName evidence="7">Rotamase SurA</fullName>
    </alternativeName>
</protein>
<dbReference type="EMBL" id="LDJG01000034">
    <property type="protein sequence ID" value="KRG54178.1"/>
    <property type="molecule type" value="Genomic_DNA"/>
</dbReference>
<dbReference type="InterPro" id="IPR027304">
    <property type="entry name" value="Trigger_fact/SurA_dom_sf"/>
</dbReference>
<comment type="domain">
    <text evidence="7">The PPIase activity resides only in the second parvulin domain. The N-terminal region and the C-terminal tail are necessary and sufficient for the chaperone activity of SurA. The PPIase activity is dispensable for SurA to function as a chaperone. The N-terminal region and the C-terminal tail are also required for porin recognition.</text>
</comment>
<keyword evidence="2 7" id="KW-0677">Repeat</keyword>
<keyword evidence="1 7" id="KW-0732">Signal</keyword>
<comment type="subcellular location">
    <subcellularLocation>
        <location evidence="7">Periplasm</location>
    </subcellularLocation>
    <text evidence="7">Is capable of associating with the outer membrane.</text>
</comment>
<comment type="caution">
    <text evidence="9">The sequence shown here is derived from an EMBL/GenBank/DDBJ whole genome shotgun (WGS) entry which is preliminary data.</text>
</comment>
<dbReference type="InterPro" id="IPR000297">
    <property type="entry name" value="PPIase_PpiC"/>
</dbReference>
<dbReference type="RefSeq" id="WP_055765727.1">
    <property type="nucleotide sequence ID" value="NZ_JAFKME010000004.1"/>
</dbReference>
<keyword evidence="10" id="KW-1185">Reference proteome</keyword>
<dbReference type="HAMAP" id="MF_01183">
    <property type="entry name" value="Chaperone_SurA"/>
    <property type="match status" value="1"/>
</dbReference>
<keyword evidence="5 7" id="KW-0143">Chaperone</keyword>
<dbReference type="SUPFAM" id="SSF109998">
    <property type="entry name" value="Triger factor/SurA peptide-binding domain-like"/>
    <property type="match status" value="1"/>
</dbReference>
<dbReference type="InterPro" id="IPR015391">
    <property type="entry name" value="SurA_N"/>
</dbReference>
<dbReference type="InterPro" id="IPR023034">
    <property type="entry name" value="PPIase_SurA"/>
</dbReference>
<dbReference type="Pfam" id="PF09312">
    <property type="entry name" value="SurA_N"/>
    <property type="match status" value="1"/>
</dbReference>
<dbReference type="SUPFAM" id="SSF54534">
    <property type="entry name" value="FKBP-like"/>
    <property type="match status" value="2"/>
</dbReference>